<name>B9RV02_RICCO</name>
<proteinExistence type="predicted"/>
<dbReference type="EMBL" id="EQ973818">
    <property type="protein sequence ID" value="EEF44735.1"/>
    <property type="molecule type" value="Genomic_DNA"/>
</dbReference>
<evidence type="ECO:0000313" key="2">
    <source>
        <dbReference type="Proteomes" id="UP000008311"/>
    </source>
</evidence>
<gene>
    <name evidence="1" type="ORF">RCOM_0897770</name>
</gene>
<keyword evidence="2" id="KW-1185">Reference proteome</keyword>
<dbReference type="Proteomes" id="UP000008311">
    <property type="component" value="Unassembled WGS sequence"/>
</dbReference>
<organism evidence="1 2">
    <name type="scientific">Ricinus communis</name>
    <name type="common">Castor bean</name>
    <dbReference type="NCBI Taxonomy" id="3988"/>
    <lineage>
        <taxon>Eukaryota</taxon>
        <taxon>Viridiplantae</taxon>
        <taxon>Streptophyta</taxon>
        <taxon>Embryophyta</taxon>
        <taxon>Tracheophyta</taxon>
        <taxon>Spermatophyta</taxon>
        <taxon>Magnoliopsida</taxon>
        <taxon>eudicotyledons</taxon>
        <taxon>Gunneridae</taxon>
        <taxon>Pentapetalae</taxon>
        <taxon>rosids</taxon>
        <taxon>fabids</taxon>
        <taxon>Malpighiales</taxon>
        <taxon>Euphorbiaceae</taxon>
        <taxon>Acalyphoideae</taxon>
        <taxon>Acalypheae</taxon>
        <taxon>Ricinus</taxon>
    </lineage>
</organism>
<sequence>MSNLIDEEKNYKLLSYEPSVSLDLHELKLGEEDYPKVFSLQGFASEGVDQV</sequence>
<protein>
    <submittedName>
        <fullName evidence="1">Uncharacterized protein</fullName>
    </submittedName>
</protein>
<dbReference type="InParanoid" id="B9RV02"/>
<accession>B9RV02</accession>
<reference evidence="2" key="1">
    <citation type="journal article" date="2010" name="Nat. Biotechnol.">
        <title>Draft genome sequence of the oilseed species Ricinus communis.</title>
        <authorList>
            <person name="Chan A.P."/>
            <person name="Crabtree J."/>
            <person name="Zhao Q."/>
            <person name="Lorenzi H."/>
            <person name="Orvis J."/>
            <person name="Puiu D."/>
            <person name="Melake-Berhan A."/>
            <person name="Jones K.M."/>
            <person name="Redman J."/>
            <person name="Chen G."/>
            <person name="Cahoon E.B."/>
            <person name="Gedil M."/>
            <person name="Stanke M."/>
            <person name="Haas B.J."/>
            <person name="Wortman J.R."/>
            <person name="Fraser-Liggett C.M."/>
            <person name="Ravel J."/>
            <person name="Rabinowicz P.D."/>
        </authorList>
    </citation>
    <scope>NUCLEOTIDE SEQUENCE [LARGE SCALE GENOMIC DNA]</scope>
    <source>
        <strain evidence="2">cv. Hale</strain>
    </source>
</reference>
<evidence type="ECO:0000313" key="1">
    <source>
        <dbReference type="EMBL" id="EEF44735.1"/>
    </source>
</evidence>
<dbReference type="AlphaFoldDB" id="B9RV02"/>